<feature type="domain" description="DUF1214" evidence="1">
    <location>
        <begin position="347"/>
        <end position="455"/>
    </location>
</feature>
<sequence>MRVKWIQWLLVLAFAALGGCGDRKAQEEAEAAAREKAALEIGVDAVIYGLPLVIMDITKAKLTNVAKPQGFAAPVNQFVNARSFPDASFKDVVRPNVDTLYSAAFLDLSAEPIVLSAPDTHGRYYLMPILDAWTNIFASPGKRTTGTKAGHFAITGPGWQGTLPNGVTELKSPTNMAWIIGRTQTNGPADYPAVRAIQDGYKLTPLSAFGKRYVAPQGKVDPNVDMKTPPVEQLQNMSAEAFFDRLAMLLQSNPPPASEATILTQLKAIGITPGEKFELPKLDPAKARGLEKSVAAALEKLRAETRKIGAGDNGWRIPPMTLGNFGDNYALRAQVALIGLGANLPQDAVYPSAFVDADGKPFDGANRYVIHFDKSATPPVDAFWSITLYGEDGFFVANPINRFAISSWMPLKKNADGSVDVYVQRASPGKDKESNWLPAGEKAFNLTLRMYWPKEKPPSILDGSWKPPAVRQAP</sequence>
<dbReference type="InterPro" id="IPR010679">
    <property type="entry name" value="DUF1254"/>
</dbReference>
<dbReference type="PROSITE" id="PS51257">
    <property type="entry name" value="PROKAR_LIPOPROTEIN"/>
    <property type="match status" value="1"/>
</dbReference>
<proteinExistence type="predicted"/>
<organism evidence="3 4">
    <name type="scientific">Methylocystis bryophila</name>
    <dbReference type="NCBI Taxonomy" id="655015"/>
    <lineage>
        <taxon>Bacteria</taxon>
        <taxon>Pseudomonadati</taxon>
        <taxon>Pseudomonadota</taxon>
        <taxon>Alphaproteobacteria</taxon>
        <taxon>Hyphomicrobiales</taxon>
        <taxon>Methylocystaceae</taxon>
        <taxon>Methylocystis</taxon>
    </lineage>
</organism>
<evidence type="ECO:0000313" key="4">
    <source>
        <dbReference type="Proteomes" id="UP000193978"/>
    </source>
</evidence>
<dbReference type="KEGG" id="mbry:B1812_19605"/>
<dbReference type="RefSeq" id="WP_085773057.1">
    <property type="nucleotide sequence ID" value="NZ_AP027149.1"/>
</dbReference>
<dbReference type="Pfam" id="PF06863">
    <property type="entry name" value="DUF1254"/>
    <property type="match status" value="1"/>
</dbReference>
<dbReference type="Pfam" id="PF06742">
    <property type="entry name" value="DUF1214"/>
    <property type="match status" value="1"/>
</dbReference>
<dbReference type="AlphaFoldDB" id="A0A1W6MZF8"/>
<dbReference type="EMBL" id="CP019948">
    <property type="protein sequence ID" value="ARN82916.1"/>
    <property type="molecule type" value="Genomic_DNA"/>
</dbReference>
<accession>A0A1W6MZF8</accession>
<gene>
    <name evidence="3" type="ORF">B1812_19605</name>
</gene>
<protein>
    <recommendedName>
        <fullName evidence="5">Cell envelope protein</fullName>
    </recommendedName>
</protein>
<dbReference type="PANTHER" id="PTHR36509">
    <property type="entry name" value="BLL3101 PROTEIN"/>
    <property type="match status" value="1"/>
</dbReference>
<dbReference type="PANTHER" id="PTHR36509:SF2">
    <property type="entry name" value="BLL3101 PROTEIN"/>
    <property type="match status" value="1"/>
</dbReference>
<name>A0A1W6MZF8_9HYPH</name>
<dbReference type="Gene3D" id="1.10.3360.10">
    <property type="entry name" value="VPA0735-like domain"/>
    <property type="match status" value="1"/>
</dbReference>
<reference evidence="3 4" key="1">
    <citation type="submission" date="2017-02" db="EMBL/GenBank/DDBJ databases">
        <authorList>
            <person name="Peterson S.W."/>
        </authorList>
    </citation>
    <scope>NUCLEOTIDE SEQUENCE [LARGE SCALE GENOMIC DNA]</scope>
    <source>
        <strain evidence="3 4">S285</strain>
    </source>
</reference>
<dbReference type="SUPFAM" id="SSF160935">
    <property type="entry name" value="VPA0735-like"/>
    <property type="match status" value="1"/>
</dbReference>
<evidence type="ECO:0000259" key="2">
    <source>
        <dbReference type="Pfam" id="PF06863"/>
    </source>
</evidence>
<dbReference type="OrthoDB" id="9777345at2"/>
<evidence type="ECO:0000259" key="1">
    <source>
        <dbReference type="Pfam" id="PF06742"/>
    </source>
</evidence>
<dbReference type="Gene3D" id="2.60.120.600">
    <property type="entry name" value="Domain of unknown function DUF1214, C-terminal domain"/>
    <property type="match status" value="1"/>
</dbReference>
<evidence type="ECO:0000313" key="3">
    <source>
        <dbReference type="EMBL" id="ARN82916.1"/>
    </source>
</evidence>
<dbReference type="InterPro" id="IPR010621">
    <property type="entry name" value="DUF1214"/>
</dbReference>
<dbReference type="InterPro" id="IPR037050">
    <property type="entry name" value="DUF1254_sf"/>
</dbReference>
<feature type="domain" description="DUF1254" evidence="2">
    <location>
        <begin position="75"/>
        <end position="205"/>
    </location>
</feature>
<dbReference type="Gene3D" id="2.60.40.1610">
    <property type="entry name" value="Domain of unknown function DUF1254"/>
    <property type="match status" value="1"/>
</dbReference>
<dbReference type="Proteomes" id="UP000193978">
    <property type="component" value="Chromosome"/>
</dbReference>
<evidence type="ECO:0008006" key="5">
    <source>
        <dbReference type="Google" id="ProtNLM"/>
    </source>
</evidence>
<dbReference type="STRING" id="655015.B1812_19605"/>
<keyword evidence="4" id="KW-1185">Reference proteome</keyword>
<dbReference type="InterPro" id="IPR037049">
    <property type="entry name" value="DUF1214_C_sf"/>
</dbReference>